<dbReference type="GO" id="GO:0071555">
    <property type="term" value="P:cell wall organization"/>
    <property type="evidence" value="ECO:0007669"/>
    <property type="project" value="TreeGrafter"/>
</dbReference>
<dbReference type="Gene3D" id="3.30.10.20">
    <property type="match status" value="2"/>
</dbReference>
<name>A0A923MHU3_9FIRM</name>
<evidence type="ECO:0000256" key="1">
    <source>
        <dbReference type="ARBA" id="ARBA00004370"/>
    </source>
</evidence>
<dbReference type="SMART" id="SM00740">
    <property type="entry name" value="PASTA"/>
    <property type="match status" value="2"/>
</dbReference>
<dbReference type="Pfam" id="PF03793">
    <property type="entry name" value="PASTA"/>
    <property type="match status" value="2"/>
</dbReference>
<dbReference type="SUPFAM" id="SSF56519">
    <property type="entry name" value="Penicillin binding protein dimerisation domain"/>
    <property type="match status" value="1"/>
</dbReference>
<dbReference type="PANTHER" id="PTHR30627">
    <property type="entry name" value="PEPTIDOGLYCAN D,D-TRANSPEPTIDASE"/>
    <property type="match status" value="1"/>
</dbReference>
<protein>
    <submittedName>
        <fullName evidence="6">PASTA domain-containing protein</fullName>
    </submittedName>
</protein>
<dbReference type="PROSITE" id="PS51178">
    <property type="entry name" value="PASTA"/>
    <property type="match status" value="2"/>
</dbReference>
<keyword evidence="4" id="KW-1133">Transmembrane helix</keyword>
<reference evidence="6" key="1">
    <citation type="submission" date="2020-08" db="EMBL/GenBank/DDBJ databases">
        <title>Genome public.</title>
        <authorList>
            <person name="Liu C."/>
            <person name="Sun Q."/>
        </authorList>
    </citation>
    <scope>NUCLEOTIDE SEQUENCE</scope>
    <source>
        <strain evidence="6">BX15</strain>
    </source>
</reference>
<dbReference type="InterPro" id="IPR050515">
    <property type="entry name" value="Beta-lactam/transpept"/>
</dbReference>
<evidence type="ECO:0000313" key="7">
    <source>
        <dbReference type="Proteomes" id="UP000620327"/>
    </source>
</evidence>
<dbReference type="GO" id="GO:0008658">
    <property type="term" value="F:penicillin binding"/>
    <property type="evidence" value="ECO:0007669"/>
    <property type="project" value="InterPro"/>
</dbReference>
<proteinExistence type="inferred from homology"/>
<feature type="domain" description="PASTA" evidence="5">
    <location>
        <begin position="744"/>
        <end position="811"/>
    </location>
</feature>
<dbReference type="CDD" id="cd06577">
    <property type="entry name" value="PASTA_pknB"/>
    <property type="match status" value="1"/>
</dbReference>
<evidence type="ECO:0000313" key="6">
    <source>
        <dbReference type="EMBL" id="MBC5770281.1"/>
    </source>
</evidence>
<sequence>MASNPRRKSDAARRANQVIRSRTVLVMLLLGIVTFAVLFWKLYDIQIRQHSVLQEKAIEQQTRSAVVNASRGTVYDRNLNTLAISATAEDINISPMRIAEFVESQKEKQEKAAKKAADKGETYTAPILRDQAYIAKGLSRILGVEQETLETRMTKTNYDYWNIKKRADQTVSDEVRRFINGEIDPDGNEVPESDRVKLQGVWLQPSSKRYYLYGSLASGVLGFVNSDGVGSVGLEAKYDDTLTGTAGYTISARNAAGTELMYNYEQIFDAENGHSLVLTLDANVQMSLENGLESMLKKYGAKNGGTGIVMDVNSGAIVAMASYPNYDLNDYGTIFDDALKTKLDTELAKIDAKRSTYESEEAYAEARSAAINSAVQSQWRNKCIDSTYEPGSTYKPITLAAALEEGKVTKNSTFYCSGSTRVQGWNKPIYCSNHSGHGQQTLIEAVGHSCNPAFISMGLSVGTETYYKYLKSFGLMDKTGIDMIGEVKGIFQDEKSFNSQVVSLASYSFGQTFNVTPIELIRAQAACVNGGYLYQPYIVEQVLDEDGNVLSQHDSTSVRQVISEETSAIVREALEYVVSSGSGKNGRVAGYRIGGKTGTADKTGTKTNDNPKGDVVVSFMCFAPADDPKYIMLLTMDTPRRDTGTAVYGGTMVAPVAGQIMGEILPALGIEPNYSASELAGADAAVPYVVGKSAADAKAALKAAGFACTTVGSGDTVTDQTPAGGAIVPNNASIVLYLGVEKPNAPSTVPNVVGKTPAEANKALTNAGLIMKVTGATSTGGSTGSVTAISQSAEAGTELAAGSVVTVRFGAKTTD</sequence>
<dbReference type="Pfam" id="PF03717">
    <property type="entry name" value="PBP_dimer"/>
    <property type="match status" value="1"/>
</dbReference>
<accession>A0A923MHU3</accession>
<dbReference type="Gene3D" id="3.40.710.10">
    <property type="entry name" value="DD-peptidase/beta-lactamase superfamily"/>
    <property type="match status" value="1"/>
</dbReference>
<dbReference type="SUPFAM" id="SSF56601">
    <property type="entry name" value="beta-lactamase/transpeptidase-like"/>
    <property type="match status" value="1"/>
</dbReference>
<dbReference type="InterPro" id="IPR001460">
    <property type="entry name" value="PCN-bd_Tpept"/>
</dbReference>
<dbReference type="Pfam" id="PF00905">
    <property type="entry name" value="Transpeptidase"/>
    <property type="match status" value="1"/>
</dbReference>
<evidence type="ECO:0000259" key="5">
    <source>
        <dbReference type="PROSITE" id="PS51178"/>
    </source>
</evidence>
<organism evidence="6 7">
    <name type="scientific">Dysosmobacter segnis</name>
    <dbReference type="NCBI Taxonomy" id="2763042"/>
    <lineage>
        <taxon>Bacteria</taxon>
        <taxon>Bacillati</taxon>
        <taxon>Bacillota</taxon>
        <taxon>Clostridia</taxon>
        <taxon>Eubacteriales</taxon>
        <taxon>Oscillospiraceae</taxon>
        <taxon>Dysosmobacter</taxon>
    </lineage>
</organism>
<comment type="subcellular location">
    <subcellularLocation>
        <location evidence="1">Membrane</location>
    </subcellularLocation>
</comment>
<dbReference type="RefSeq" id="WP_187014572.1">
    <property type="nucleotide sequence ID" value="NZ_JACOQI010000006.1"/>
</dbReference>
<dbReference type="InterPro" id="IPR005543">
    <property type="entry name" value="PASTA_dom"/>
</dbReference>
<keyword evidence="7" id="KW-1185">Reference proteome</keyword>
<feature type="transmembrane region" description="Helical" evidence="4">
    <location>
        <begin position="21"/>
        <end position="43"/>
    </location>
</feature>
<dbReference type="SUPFAM" id="SSF54184">
    <property type="entry name" value="Penicillin-binding protein 2x (pbp-2x), c-terminal domain"/>
    <property type="match status" value="1"/>
</dbReference>
<dbReference type="InterPro" id="IPR005311">
    <property type="entry name" value="PBP_dimer"/>
</dbReference>
<comment type="caution">
    <text evidence="6">The sequence shown here is derived from an EMBL/GenBank/DDBJ whole genome shotgun (WGS) entry which is preliminary data.</text>
</comment>
<dbReference type="Proteomes" id="UP000620327">
    <property type="component" value="Unassembled WGS sequence"/>
</dbReference>
<dbReference type="Gene3D" id="3.90.1310.10">
    <property type="entry name" value="Penicillin-binding protein 2a (Domain 2)"/>
    <property type="match status" value="1"/>
</dbReference>
<keyword evidence="3 4" id="KW-0472">Membrane</keyword>
<dbReference type="GO" id="GO:0005886">
    <property type="term" value="C:plasma membrane"/>
    <property type="evidence" value="ECO:0007669"/>
    <property type="project" value="TreeGrafter"/>
</dbReference>
<dbReference type="EMBL" id="JACOQI010000006">
    <property type="protein sequence ID" value="MBC5770281.1"/>
    <property type="molecule type" value="Genomic_DNA"/>
</dbReference>
<dbReference type="AlphaFoldDB" id="A0A923MHU3"/>
<dbReference type="InterPro" id="IPR012338">
    <property type="entry name" value="Beta-lactam/transpept-like"/>
</dbReference>
<comment type="similarity">
    <text evidence="2">Belongs to the transpeptidase family.</text>
</comment>
<evidence type="ECO:0000256" key="2">
    <source>
        <dbReference type="ARBA" id="ARBA00007171"/>
    </source>
</evidence>
<dbReference type="PANTHER" id="PTHR30627:SF1">
    <property type="entry name" value="PEPTIDOGLYCAN D,D-TRANSPEPTIDASE FTSI"/>
    <property type="match status" value="1"/>
</dbReference>
<gene>
    <name evidence="6" type="ORF">H8Z83_08090</name>
</gene>
<dbReference type="InterPro" id="IPR036138">
    <property type="entry name" value="PBP_dimer_sf"/>
</dbReference>
<evidence type="ECO:0000256" key="4">
    <source>
        <dbReference type="SAM" id="Phobius"/>
    </source>
</evidence>
<evidence type="ECO:0000256" key="3">
    <source>
        <dbReference type="ARBA" id="ARBA00023136"/>
    </source>
</evidence>
<feature type="domain" description="PASTA" evidence="5">
    <location>
        <begin position="681"/>
        <end position="740"/>
    </location>
</feature>
<keyword evidence="4" id="KW-0812">Transmembrane</keyword>